<dbReference type="STRING" id="410332.SAMN04488550_0389"/>
<keyword evidence="1" id="KW-0472">Membrane</keyword>
<dbReference type="Proteomes" id="UP000035009">
    <property type="component" value="Unassembled WGS sequence"/>
</dbReference>
<reference evidence="2 3" key="1">
    <citation type="submission" date="2013-02" db="EMBL/GenBank/DDBJ databases">
        <title>Whole genome shotgun sequence of Gordonia malaquae NBRC 108250.</title>
        <authorList>
            <person name="Yoshida I."/>
            <person name="Hosoyama A."/>
            <person name="Tsuchikane K."/>
            <person name="Ando Y."/>
            <person name="Baba S."/>
            <person name="Ohji S."/>
            <person name="Hamada M."/>
            <person name="Tamura T."/>
            <person name="Yamazoe A."/>
            <person name="Yamazaki S."/>
            <person name="Fujita N."/>
        </authorList>
    </citation>
    <scope>NUCLEOTIDE SEQUENCE [LARGE SCALE GENOMIC DNA]</scope>
    <source>
        <strain evidence="2 3">NBRC 108250</strain>
    </source>
</reference>
<sequence>MFVVALVLALVIAGSVLFKGASKPGAGPDSPEYLDFRRRLRRNMMIAVALMVASIVLNIVDGIGATSATDSFLGLPDWTGDALALLVNPGAYMLPLAALCITELTSPKPAKRIATLTPRSVRTLAPTWLVWSVGVVAGLAVLSTLFVAVPAIRDAREFHASRVDVNYGGGADIWLQMIYVVVAALLAAVTVRAAVRRPDLDPRTDSDKWSRSGVVIRALGLMLVASLAAIGAVANEVSTAAWAYVTYLDGGGTAVDGYRWLVNFPVKTTSTWVMNLSYLGVLGALGMFAFPPKLREDDPVMVAR</sequence>
<feature type="transmembrane region" description="Helical" evidence="1">
    <location>
        <begin position="44"/>
        <end position="63"/>
    </location>
</feature>
<feature type="transmembrane region" description="Helical" evidence="1">
    <location>
        <begin position="272"/>
        <end position="291"/>
    </location>
</feature>
<organism evidence="2 3">
    <name type="scientific">Gordonia malaquae NBRC 108250</name>
    <dbReference type="NCBI Taxonomy" id="1223542"/>
    <lineage>
        <taxon>Bacteria</taxon>
        <taxon>Bacillati</taxon>
        <taxon>Actinomycetota</taxon>
        <taxon>Actinomycetes</taxon>
        <taxon>Mycobacteriales</taxon>
        <taxon>Gordoniaceae</taxon>
        <taxon>Gordonia</taxon>
    </lineage>
</organism>
<proteinExistence type="predicted"/>
<dbReference type="EMBL" id="BAOP01000005">
    <property type="protein sequence ID" value="GAC78878.1"/>
    <property type="molecule type" value="Genomic_DNA"/>
</dbReference>
<evidence type="ECO:0000313" key="2">
    <source>
        <dbReference type="EMBL" id="GAC78878.1"/>
    </source>
</evidence>
<feature type="transmembrane region" description="Helical" evidence="1">
    <location>
        <begin position="214"/>
        <end position="234"/>
    </location>
</feature>
<evidence type="ECO:0000313" key="3">
    <source>
        <dbReference type="Proteomes" id="UP000035009"/>
    </source>
</evidence>
<feature type="transmembrane region" description="Helical" evidence="1">
    <location>
        <begin position="173"/>
        <end position="194"/>
    </location>
</feature>
<gene>
    <name evidence="2" type="ORF">GM1_005_00610</name>
</gene>
<dbReference type="RefSeq" id="WP_008377043.1">
    <property type="nucleotide sequence ID" value="NZ_BAOP01000005.1"/>
</dbReference>
<keyword evidence="1" id="KW-0812">Transmembrane</keyword>
<evidence type="ECO:0000256" key="1">
    <source>
        <dbReference type="SAM" id="Phobius"/>
    </source>
</evidence>
<dbReference type="OrthoDB" id="4775345at2"/>
<dbReference type="AlphaFoldDB" id="M3VAI7"/>
<keyword evidence="1" id="KW-1133">Transmembrane helix</keyword>
<protein>
    <submittedName>
        <fullName evidence="2">Uncharacterized protein</fullName>
    </submittedName>
</protein>
<comment type="caution">
    <text evidence="2">The sequence shown here is derived from an EMBL/GenBank/DDBJ whole genome shotgun (WGS) entry which is preliminary data.</text>
</comment>
<feature type="transmembrane region" description="Helical" evidence="1">
    <location>
        <begin position="128"/>
        <end position="153"/>
    </location>
</feature>
<keyword evidence="3" id="KW-1185">Reference proteome</keyword>
<accession>M3VAI7</accession>
<name>M3VAI7_GORML</name>